<feature type="transmembrane region" description="Helical" evidence="6">
    <location>
        <begin position="632"/>
        <end position="655"/>
    </location>
</feature>
<dbReference type="NCBIfam" id="TIGR03061">
    <property type="entry name" value="pip_yhgE_Nterm"/>
    <property type="match status" value="1"/>
</dbReference>
<dbReference type="PANTHER" id="PTHR43077">
    <property type="entry name" value="TRANSPORT PERMEASE YVFS-RELATED"/>
    <property type="match status" value="1"/>
</dbReference>
<dbReference type="STRING" id="1385512.N784_15105"/>
<evidence type="ECO:0000313" key="9">
    <source>
        <dbReference type="Proteomes" id="UP000030401"/>
    </source>
</evidence>
<dbReference type="Proteomes" id="UP000030401">
    <property type="component" value="Unassembled WGS sequence"/>
</dbReference>
<evidence type="ECO:0000256" key="5">
    <source>
        <dbReference type="SAM" id="MobiDB-lite"/>
    </source>
</evidence>
<dbReference type="GO" id="GO:0016020">
    <property type="term" value="C:membrane"/>
    <property type="evidence" value="ECO:0007669"/>
    <property type="project" value="UniProtKB-SubCell"/>
</dbReference>
<keyword evidence="9" id="KW-1185">Reference proteome</keyword>
<proteinExistence type="predicted"/>
<feature type="region of interest" description="Disordered" evidence="5">
    <location>
        <begin position="334"/>
        <end position="365"/>
    </location>
</feature>
<keyword evidence="3 6" id="KW-1133">Transmembrane helix</keyword>
<dbReference type="PANTHER" id="PTHR43077:SF10">
    <property type="entry name" value="TRANSPORT PERMEASE PROTEIN"/>
    <property type="match status" value="1"/>
</dbReference>
<gene>
    <name evidence="8" type="ORF">N784_15105</name>
</gene>
<dbReference type="NCBIfam" id="TIGR03062">
    <property type="entry name" value="pip_yhgE_Cterm"/>
    <property type="match status" value="1"/>
</dbReference>
<comment type="subcellular location">
    <subcellularLocation>
        <location evidence="1">Membrane</location>
        <topology evidence="1">Multi-pass membrane protein</topology>
    </subcellularLocation>
</comment>
<feature type="compositionally biased region" description="Basic and acidic residues" evidence="5">
    <location>
        <begin position="346"/>
        <end position="356"/>
    </location>
</feature>
<feature type="domain" description="ABC-2 type transporter transmembrane" evidence="7">
    <location>
        <begin position="412"/>
        <end position="735"/>
    </location>
</feature>
<keyword evidence="2 6" id="KW-0812">Transmembrane</keyword>
<evidence type="ECO:0000256" key="6">
    <source>
        <dbReference type="SAM" id="Phobius"/>
    </source>
</evidence>
<comment type="caution">
    <text evidence="8">The sequence shown here is derived from an EMBL/GenBank/DDBJ whole genome shotgun (WGS) entry which is preliminary data.</text>
</comment>
<feature type="transmembrane region" description="Helical" evidence="6">
    <location>
        <begin position="662"/>
        <end position="681"/>
    </location>
</feature>
<sequence>MKNILSIFIRDWKSIGTNWVAAVLIGGLIFLPSLYAWLNIEASWDPYSQTDQLPVALVNEDTGATVRDTDIHVGNDLVDTLKENDSLEWHFTNREEAMEKLEYGDYFSVIVIPEDFSEKLATVVKDEPQKAQVEYYVNEKSNAIAPKITEKGASVIVDQIKNTFIAEVNGTIFQLFNDIGLELEKDLPDIKQVENYVFKLEDSLPKIHDMLTSVDADLDEAQTIIDDSQASVPEAKRVVNDGINTIDDTLSYLNEAEKTLNELSPKVQEDLKTAQQTASDVNSFLQQVQSIDIDLNQGNKLQEQILQETDVALSNIETIETVLKNVQDQLNQEQQIDNGSDSNNEESQKDEEKETNQDNDLPNEVTQLSIPNDLLLNEIDQALSNLGTMKEALQTIQTDTEEIGTFLSDKQKEVDQAIADYEKKSGETAQEIDAFLKEYNENIEPTVLATMEDAKNTLTDGKVILQDIQSMIPKLEKILSSSETNLAEGQEIVDFMLNEYPYVNDKVNHLADNIREFQGETDINEIIELLQNNPEAEQSFFEEPVTLESHSKFPIANYGTGMTPFYTVLSIWVGALLLISVLSTKVVNEEQYTSRQEYFGKLLTFMSIGILQTLIVTLGDIFILKVDVSSPVLFVLFGMFISTIFMTIVYTLVSVFGDTGKAMAIVLLVLQIAGSGGTYPVDLLPPFFQNLHPFLPFSYAIDLMREALGGIVWTRVLRDVEFLLLFSFVFLIIGSFLKALLKKRTKQLKEKSQETGLFH</sequence>
<evidence type="ECO:0000256" key="1">
    <source>
        <dbReference type="ARBA" id="ARBA00004141"/>
    </source>
</evidence>
<reference evidence="8 9" key="1">
    <citation type="submission" date="2013-08" db="EMBL/GenBank/DDBJ databases">
        <authorList>
            <person name="Huang J."/>
            <person name="Wang G."/>
        </authorList>
    </citation>
    <scope>NUCLEOTIDE SEQUENCE [LARGE SCALE GENOMIC DNA]</scope>
    <source>
        <strain evidence="8 9">JSM 072002</strain>
    </source>
</reference>
<name>A0A0A5G8S4_9BACI</name>
<dbReference type="Pfam" id="PF12698">
    <property type="entry name" value="ABC2_membrane_3"/>
    <property type="match status" value="2"/>
</dbReference>
<dbReference type="eggNOG" id="COG1511">
    <property type="taxonomic scope" value="Bacteria"/>
</dbReference>
<feature type="transmembrane region" description="Helical" evidence="6">
    <location>
        <begin position="564"/>
        <end position="582"/>
    </location>
</feature>
<evidence type="ECO:0000313" key="8">
    <source>
        <dbReference type="EMBL" id="KGX87573.1"/>
    </source>
</evidence>
<feature type="transmembrane region" description="Helical" evidence="6">
    <location>
        <begin position="722"/>
        <end position="741"/>
    </location>
</feature>
<dbReference type="EMBL" id="AVPG01000006">
    <property type="protein sequence ID" value="KGX87573.1"/>
    <property type="molecule type" value="Genomic_DNA"/>
</dbReference>
<evidence type="ECO:0000256" key="3">
    <source>
        <dbReference type="ARBA" id="ARBA00022989"/>
    </source>
</evidence>
<accession>A0A0A5G8S4</accession>
<keyword evidence="4 6" id="KW-0472">Membrane</keyword>
<dbReference type="InterPro" id="IPR017501">
    <property type="entry name" value="Phage_infect_YhgE_C"/>
</dbReference>
<organism evidence="8 9">
    <name type="scientific">Pontibacillus litoralis JSM 072002</name>
    <dbReference type="NCBI Taxonomy" id="1385512"/>
    <lineage>
        <taxon>Bacteria</taxon>
        <taxon>Bacillati</taxon>
        <taxon>Bacillota</taxon>
        <taxon>Bacilli</taxon>
        <taxon>Bacillales</taxon>
        <taxon>Bacillaceae</taxon>
        <taxon>Pontibacillus</taxon>
    </lineage>
</organism>
<evidence type="ECO:0000256" key="4">
    <source>
        <dbReference type="ARBA" id="ARBA00023136"/>
    </source>
</evidence>
<feature type="domain" description="ABC-2 type transporter transmembrane" evidence="7">
    <location>
        <begin position="28"/>
        <end position="162"/>
    </location>
</feature>
<dbReference type="AlphaFoldDB" id="A0A0A5G8S4"/>
<dbReference type="RefSeq" id="WP_036833352.1">
    <property type="nucleotide sequence ID" value="NZ_AVPG01000006.1"/>
</dbReference>
<evidence type="ECO:0000259" key="7">
    <source>
        <dbReference type="Pfam" id="PF12698"/>
    </source>
</evidence>
<evidence type="ECO:0000256" key="2">
    <source>
        <dbReference type="ARBA" id="ARBA00022692"/>
    </source>
</evidence>
<feature type="transmembrane region" description="Helical" evidence="6">
    <location>
        <begin position="602"/>
        <end position="626"/>
    </location>
</feature>
<dbReference type="InterPro" id="IPR017500">
    <property type="entry name" value="Phage_infect_YhgE_N"/>
</dbReference>
<feature type="transmembrane region" description="Helical" evidence="6">
    <location>
        <begin position="20"/>
        <end position="38"/>
    </location>
</feature>
<dbReference type="GO" id="GO:0140359">
    <property type="term" value="F:ABC-type transporter activity"/>
    <property type="evidence" value="ECO:0007669"/>
    <property type="project" value="InterPro"/>
</dbReference>
<dbReference type="InterPro" id="IPR013525">
    <property type="entry name" value="ABC2_TM"/>
</dbReference>
<dbReference type="InterPro" id="IPR051328">
    <property type="entry name" value="T7SS_ABC-Transporter"/>
</dbReference>
<protein>
    <submittedName>
        <fullName evidence="8">Phage infection protein</fullName>
    </submittedName>
</protein>
<dbReference type="Gene3D" id="3.40.1710.10">
    <property type="entry name" value="abc type-2 transporter like domain"/>
    <property type="match status" value="1"/>
</dbReference>